<feature type="region of interest" description="Disordered" evidence="3">
    <location>
        <begin position="205"/>
        <end position="229"/>
    </location>
</feature>
<keyword evidence="4" id="KW-0732">Signal</keyword>
<protein>
    <submittedName>
        <fullName evidence="6">PAN domain-containing protein</fullName>
    </submittedName>
</protein>
<evidence type="ECO:0000256" key="3">
    <source>
        <dbReference type="SAM" id="MobiDB-lite"/>
    </source>
</evidence>
<evidence type="ECO:0000313" key="7">
    <source>
        <dbReference type="Proteomes" id="UP001217476"/>
    </source>
</evidence>
<dbReference type="SMART" id="SM00223">
    <property type="entry name" value="APPLE"/>
    <property type="match status" value="1"/>
</dbReference>
<feature type="compositionally biased region" description="Low complexity" evidence="3">
    <location>
        <begin position="213"/>
        <end position="229"/>
    </location>
</feature>
<feature type="signal peptide" evidence="4">
    <location>
        <begin position="1"/>
        <end position="19"/>
    </location>
</feature>
<gene>
    <name evidence="6" type="ORF">P0Y65_02030</name>
</gene>
<evidence type="ECO:0000256" key="4">
    <source>
        <dbReference type="SAM" id="SignalP"/>
    </source>
</evidence>
<evidence type="ECO:0000256" key="1">
    <source>
        <dbReference type="ARBA" id="ARBA00022737"/>
    </source>
</evidence>
<dbReference type="InterPro" id="IPR000177">
    <property type="entry name" value="Apple"/>
</dbReference>
<sequence>MRFWSALMALMLSVTPVLAQSVERHGSFIIMGQDAEFAILAGDITPQTPLEFKTVMSRQPNLKTLVLSSDGGSVTGGLLLADEIHLRGINTYIPPTFGCHSACSYIFLSGASRLDQGELGVHQFYGGEDSTSQAQFVVSDILDMLARFDTPQEVISRMLRTPSDDMYIFTQAEVDRLGINRNHGQLKSLVAEFRQVPEVVLTAMRPDRGGGEETQTASTDTDTETTAPSSAPRFAIYDGVDFYGSDIEKMRTETLEQCFAACLENAECSAMTVNLDPAAKVGPNCFLKSNMGDTVSYPHAVSGAFIAADYDGVLEIEGEDVPPTDIIALE</sequence>
<evidence type="ECO:0000256" key="2">
    <source>
        <dbReference type="ARBA" id="ARBA00023157"/>
    </source>
</evidence>
<dbReference type="Gene3D" id="3.50.4.10">
    <property type="entry name" value="Hepatocyte Growth Factor"/>
    <property type="match status" value="1"/>
</dbReference>
<keyword evidence="2" id="KW-1015">Disulfide bond</keyword>
<dbReference type="InterPro" id="IPR003609">
    <property type="entry name" value="Pan_app"/>
</dbReference>
<dbReference type="EMBL" id="CP119312">
    <property type="protein sequence ID" value="WEK05055.1"/>
    <property type="molecule type" value="Genomic_DNA"/>
</dbReference>
<keyword evidence="1" id="KW-0677">Repeat</keyword>
<name>A0AAJ5VW84_9HYPH</name>
<organism evidence="6 7">
    <name type="scientific">Candidatus Devosia phytovorans</name>
    <dbReference type="NCBI Taxonomy" id="3121372"/>
    <lineage>
        <taxon>Bacteria</taxon>
        <taxon>Pseudomonadati</taxon>
        <taxon>Pseudomonadota</taxon>
        <taxon>Alphaproteobacteria</taxon>
        <taxon>Hyphomicrobiales</taxon>
        <taxon>Devosiaceae</taxon>
        <taxon>Devosia</taxon>
    </lineage>
</organism>
<feature type="chain" id="PRO_5042574951" evidence="4">
    <location>
        <begin position="20"/>
        <end position="330"/>
    </location>
</feature>
<dbReference type="GO" id="GO:0005576">
    <property type="term" value="C:extracellular region"/>
    <property type="evidence" value="ECO:0007669"/>
    <property type="project" value="InterPro"/>
</dbReference>
<dbReference type="CDD" id="cd01100">
    <property type="entry name" value="APPLE_Factor_XI_like"/>
    <property type="match status" value="1"/>
</dbReference>
<accession>A0AAJ5VW84</accession>
<dbReference type="Proteomes" id="UP001217476">
    <property type="component" value="Chromosome"/>
</dbReference>
<dbReference type="InterPro" id="IPR029045">
    <property type="entry name" value="ClpP/crotonase-like_dom_sf"/>
</dbReference>
<dbReference type="AlphaFoldDB" id="A0AAJ5VW84"/>
<reference evidence="6" key="1">
    <citation type="submission" date="2023-03" db="EMBL/GenBank/DDBJ databases">
        <title>Andean soil-derived lignocellulolytic bacterial consortium as a source of novel taxa and putative plastic-active enzymes.</title>
        <authorList>
            <person name="Diaz-Garcia L."/>
            <person name="Chuvochina M."/>
            <person name="Feuerriegel G."/>
            <person name="Bunk B."/>
            <person name="Sproer C."/>
            <person name="Streit W.R."/>
            <person name="Rodriguez L.M."/>
            <person name="Overmann J."/>
            <person name="Jimenez D.J."/>
        </authorList>
    </citation>
    <scope>NUCLEOTIDE SEQUENCE</scope>
    <source>
        <strain evidence="6">MAG 4196</strain>
    </source>
</reference>
<feature type="domain" description="Apple" evidence="5">
    <location>
        <begin position="235"/>
        <end position="303"/>
    </location>
</feature>
<evidence type="ECO:0000259" key="5">
    <source>
        <dbReference type="SMART" id="SM00223"/>
    </source>
</evidence>
<dbReference type="Pfam" id="PF00024">
    <property type="entry name" value="PAN_1"/>
    <property type="match status" value="1"/>
</dbReference>
<dbReference type="SUPFAM" id="SSF52096">
    <property type="entry name" value="ClpP/crotonase"/>
    <property type="match status" value="1"/>
</dbReference>
<evidence type="ECO:0000313" key="6">
    <source>
        <dbReference type="EMBL" id="WEK05055.1"/>
    </source>
</evidence>
<proteinExistence type="predicted"/>
<dbReference type="Gene3D" id="3.90.226.10">
    <property type="entry name" value="2-enoyl-CoA Hydratase, Chain A, domain 1"/>
    <property type="match status" value="1"/>
</dbReference>
<dbReference type="GO" id="GO:0006508">
    <property type="term" value="P:proteolysis"/>
    <property type="evidence" value="ECO:0007669"/>
    <property type="project" value="InterPro"/>
</dbReference>